<gene>
    <name evidence="1" type="ORF">S03H2_34726</name>
</gene>
<evidence type="ECO:0000313" key="1">
    <source>
        <dbReference type="EMBL" id="GAH57970.1"/>
    </source>
</evidence>
<organism evidence="1">
    <name type="scientific">marine sediment metagenome</name>
    <dbReference type="NCBI Taxonomy" id="412755"/>
    <lineage>
        <taxon>unclassified sequences</taxon>
        <taxon>metagenomes</taxon>
        <taxon>ecological metagenomes</taxon>
    </lineage>
</organism>
<dbReference type="EMBL" id="BARU01021207">
    <property type="protein sequence ID" value="GAH57970.1"/>
    <property type="molecule type" value="Genomic_DNA"/>
</dbReference>
<feature type="non-terminal residue" evidence="1">
    <location>
        <position position="1"/>
    </location>
</feature>
<dbReference type="AlphaFoldDB" id="X1HLS4"/>
<proteinExistence type="predicted"/>
<sequence length="57" mass="6769">IMHFVYDKRQVAIENRDNTDISSVFIGMFDDNDVRHETAFISVPFKINPPYISFRFN</sequence>
<name>X1HLS4_9ZZZZ</name>
<reference evidence="1" key="1">
    <citation type="journal article" date="2014" name="Front. Microbiol.">
        <title>High frequency of phylogenetically diverse reductive dehalogenase-homologous genes in deep subseafloor sedimentary metagenomes.</title>
        <authorList>
            <person name="Kawai M."/>
            <person name="Futagami T."/>
            <person name="Toyoda A."/>
            <person name="Takaki Y."/>
            <person name="Nishi S."/>
            <person name="Hori S."/>
            <person name="Arai W."/>
            <person name="Tsubouchi T."/>
            <person name="Morono Y."/>
            <person name="Uchiyama I."/>
            <person name="Ito T."/>
            <person name="Fujiyama A."/>
            <person name="Inagaki F."/>
            <person name="Takami H."/>
        </authorList>
    </citation>
    <scope>NUCLEOTIDE SEQUENCE</scope>
    <source>
        <strain evidence="1">Expedition CK06-06</strain>
    </source>
</reference>
<comment type="caution">
    <text evidence="1">The sequence shown here is derived from an EMBL/GenBank/DDBJ whole genome shotgun (WGS) entry which is preliminary data.</text>
</comment>
<accession>X1HLS4</accession>
<protein>
    <submittedName>
        <fullName evidence="1">Uncharacterized protein</fullName>
    </submittedName>
</protein>